<dbReference type="AlphaFoldDB" id="A0A9N7YPY6"/>
<reference evidence="2" key="1">
    <citation type="submission" date="2020-03" db="EMBL/GenBank/DDBJ databases">
        <authorList>
            <person name="Weist P."/>
        </authorList>
    </citation>
    <scope>NUCLEOTIDE SEQUENCE</scope>
</reference>
<evidence type="ECO:0000256" key="1">
    <source>
        <dbReference type="SAM" id="MobiDB-lite"/>
    </source>
</evidence>
<proteinExistence type="predicted"/>
<dbReference type="EMBL" id="CADEAL010001572">
    <property type="protein sequence ID" value="CAB1433578.1"/>
    <property type="molecule type" value="Genomic_DNA"/>
</dbReference>
<feature type="region of interest" description="Disordered" evidence="1">
    <location>
        <begin position="104"/>
        <end position="152"/>
    </location>
</feature>
<comment type="caution">
    <text evidence="2">The sequence shown here is derived from an EMBL/GenBank/DDBJ whole genome shotgun (WGS) entry which is preliminary data.</text>
</comment>
<evidence type="ECO:0000313" key="3">
    <source>
        <dbReference type="Proteomes" id="UP001153269"/>
    </source>
</evidence>
<organism evidence="2 3">
    <name type="scientific">Pleuronectes platessa</name>
    <name type="common">European plaice</name>
    <dbReference type="NCBI Taxonomy" id="8262"/>
    <lineage>
        <taxon>Eukaryota</taxon>
        <taxon>Metazoa</taxon>
        <taxon>Chordata</taxon>
        <taxon>Craniata</taxon>
        <taxon>Vertebrata</taxon>
        <taxon>Euteleostomi</taxon>
        <taxon>Actinopterygii</taxon>
        <taxon>Neopterygii</taxon>
        <taxon>Teleostei</taxon>
        <taxon>Neoteleostei</taxon>
        <taxon>Acanthomorphata</taxon>
        <taxon>Carangaria</taxon>
        <taxon>Pleuronectiformes</taxon>
        <taxon>Pleuronectoidei</taxon>
        <taxon>Pleuronectidae</taxon>
        <taxon>Pleuronectes</taxon>
    </lineage>
</organism>
<feature type="compositionally biased region" description="Polar residues" evidence="1">
    <location>
        <begin position="121"/>
        <end position="133"/>
    </location>
</feature>
<dbReference type="Proteomes" id="UP001153269">
    <property type="component" value="Unassembled WGS sequence"/>
</dbReference>
<gene>
    <name evidence="2" type="ORF">PLEPLA_LOCUS21669</name>
</gene>
<evidence type="ECO:0000313" key="2">
    <source>
        <dbReference type="EMBL" id="CAB1433578.1"/>
    </source>
</evidence>
<accession>A0A9N7YPY6</accession>
<name>A0A9N7YPY6_PLEPL</name>
<protein>
    <submittedName>
        <fullName evidence="2">Uncharacterized protein</fullName>
    </submittedName>
</protein>
<sequence>MDNQPLAACAVIHKWRIKGNPLTSLSSCILPSHHTAGGAQHPHRVSRVVGWCRRDLVEYVIIRESDRLLTSVILASTLGFYVKTITRHTRVGFYAGRDCPGLPESIGKLTSRPDHRRHQHPSGSKQHEPNSPVTEDDANGISRRSSDPTAVSVEKAAWPHAVRTQMLVPCMALAPSDDIKNHDCNPMVATASLQSTQQAWRRRKTRTLDIENPHRARSSIPVENSDRLPKSGSRGPHVGRREVVRSGKIFRALWPARGALLPTCLAPGGAPLIEGTGGSTLQQNAAHPLGTRGMAPVDGRAKWSAPGHSAGKHTSKAMTEHADWERVQIAANGRKKGQLKDNPPRTADVLQQLTRVQGGVKLRQWRVGQLDVPGGDEECSRQEGCRQLRECATSMRTPYAPCPVVSLHARSGVGRKVSGRTQADKRGVGGEGVEITEVVNGTRSETCRKYELDPCRESQLQRRRVRRISAQSREASA</sequence>
<keyword evidence="3" id="KW-1185">Reference proteome</keyword>